<protein>
    <submittedName>
        <fullName evidence="2">Uncharacterized protein</fullName>
    </submittedName>
</protein>
<dbReference type="Proteomes" id="UP001138500">
    <property type="component" value="Unassembled WGS sequence"/>
</dbReference>
<evidence type="ECO:0000256" key="1">
    <source>
        <dbReference type="SAM" id="SignalP"/>
    </source>
</evidence>
<reference evidence="2 3" key="1">
    <citation type="journal article" date="2018" name="IMA Fungus">
        <title>IMA Genome-F 10: Nine draft genome sequences of Claviceps purpurea s.lat., including C. arundinis, C. humidiphila, and C. cf. spartinae, pseudomolecules for the pitch canker pathogen Fusarium circinatum, draft genome of Davidsoniella eucalypti, Grosmannia galeiformis, Quambalaria eucalypti, and Teratosphaeria destructans.</title>
        <authorList>
            <person name="Wingfield B.D."/>
            <person name="Liu M."/>
            <person name="Nguyen H.D."/>
            <person name="Lane F.A."/>
            <person name="Morgan S.W."/>
            <person name="De Vos L."/>
            <person name="Wilken P.M."/>
            <person name="Duong T.A."/>
            <person name="Aylward J."/>
            <person name="Coetzee M.P."/>
            <person name="Dadej K."/>
            <person name="De Beer Z.W."/>
            <person name="Findlay W."/>
            <person name="Havenga M."/>
            <person name="Kolarik M."/>
            <person name="Menzies J.G."/>
            <person name="Naidoo K."/>
            <person name="Pochopski O."/>
            <person name="Shoukouhi P."/>
            <person name="Santana Q.C."/>
            <person name="Seifert K.A."/>
            <person name="Soal N."/>
            <person name="Steenkamp E.T."/>
            <person name="Tatham C.T."/>
            <person name="van der Nest M.A."/>
            <person name="Wingfield M.J."/>
        </authorList>
    </citation>
    <scope>NUCLEOTIDE SEQUENCE [LARGE SCALE GENOMIC DNA]</scope>
    <source>
        <strain evidence="2">CMW44962</strain>
    </source>
</reference>
<name>A0A9W7T089_9PEZI</name>
<proteinExistence type="predicted"/>
<dbReference type="EMBL" id="RIBY02000247">
    <property type="protein sequence ID" value="KAH9844706.1"/>
    <property type="molecule type" value="Genomic_DNA"/>
</dbReference>
<evidence type="ECO:0000313" key="3">
    <source>
        <dbReference type="Proteomes" id="UP001138500"/>
    </source>
</evidence>
<feature type="signal peptide" evidence="1">
    <location>
        <begin position="1"/>
        <end position="23"/>
    </location>
</feature>
<gene>
    <name evidence="2" type="ORF">Tdes44962_MAKER07180</name>
</gene>
<dbReference type="OrthoDB" id="10462049at2759"/>
<organism evidence="2 3">
    <name type="scientific">Teratosphaeria destructans</name>
    <dbReference type="NCBI Taxonomy" id="418781"/>
    <lineage>
        <taxon>Eukaryota</taxon>
        <taxon>Fungi</taxon>
        <taxon>Dikarya</taxon>
        <taxon>Ascomycota</taxon>
        <taxon>Pezizomycotina</taxon>
        <taxon>Dothideomycetes</taxon>
        <taxon>Dothideomycetidae</taxon>
        <taxon>Mycosphaerellales</taxon>
        <taxon>Teratosphaeriaceae</taxon>
        <taxon>Teratosphaeria</taxon>
    </lineage>
</organism>
<evidence type="ECO:0000313" key="2">
    <source>
        <dbReference type="EMBL" id="KAH9844706.1"/>
    </source>
</evidence>
<accession>A0A9W7T089</accession>
<feature type="chain" id="PRO_5040733434" evidence="1">
    <location>
        <begin position="24"/>
        <end position="166"/>
    </location>
</feature>
<keyword evidence="1" id="KW-0732">Signal</keyword>
<sequence>MPTEFRPWLGLCLLYYAVNTSSAVATRASPVGSASAPSMVIPWSRLPPELRIEVYQLVNANEAIIVPCYQPSGDYRQPYTNRIAHVFLKSEEFAKEYGPELGSHALSSDDPVLVKVDDFYFEELMWYITERIEKGNICPLVEYPDPLAPDFSPAGHDAAAEDVIDE</sequence>
<dbReference type="AlphaFoldDB" id="A0A9W7T089"/>
<reference evidence="2 3" key="2">
    <citation type="journal article" date="2021" name="Curr. Genet.">
        <title>Genetic response to nitrogen starvation in the aggressive Eucalyptus foliar pathogen Teratosphaeria destructans.</title>
        <authorList>
            <person name="Havenga M."/>
            <person name="Wingfield B.D."/>
            <person name="Wingfield M.J."/>
            <person name="Dreyer L.L."/>
            <person name="Roets F."/>
            <person name="Aylward J."/>
        </authorList>
    </citation>
    <scope>NUCLEOTIDE SEQUENCE [LARGE SCALE GENOMIC DNA]</scope>
    <source>
        <strain evidence="2">CMW44962</strain>
    </source>
</reference>
<keyword evidence="3" id="KW-1185">Reference proteome</keyword>
<comment type="caution">
    <text evidence="2">The sequence shown here is derived from an EMBL/GenBank/DDBJ whole genome shotgun (WGS) entry which is preliminary data.</text>
</comment>